<evidence type="ECO:0000256" key="3">
    <source>
        <dbReference type="ARBA" id="ARBA00022723"/>
    </source>
</evidence>
<evidence type="ECO:0000313" key="11">
    <source>
        <dbReference type="Proteomes" id="UP000747791"/>
    </source>
</evidence>
<dbReference type="GO" id="GO:0046872">
    <property type="term" value="F:metal ion binding"/>
    <property type="evidence" value="ECO:0007669"/>
    <property type="project" value="UniProtKB-KW"/>
</dbReference>
<dbReference type="HAMAP" id="MF_00316">
    <property type="entry name" value="MobA"/>
    <property type="match status" value="1"/>
</dbReference>
<dbReference type="InterPro" id="IPR029044">
    <property type="entry name" value="Nucleotide-diphossugar_trans"/>
</dbReference>
<proteinExistence type="inferred from homology"/>
<evidence type="ECO:0000256" key="5">
    <source>
        <dbReference type="ARBA" id="ARBA00022842"/>
    </source>
</evidence>
<dbReference type="GO" id="GO:0005737">
    <property type="term" value="C:cytoplasm"/>
    <property type="evidence" value="ECO:0007669"/>
    <property type="project" value="UniProtKB-SubCell"/>
</dbReference>
<feature type="binding site" evidence="8">
    <location>
        <position position="69"/>
    </location>
    <ligand>
        <name>GTP</name>
        <dbReference type="ChEBI" id="CHEBI:37565"/>
    </ligand>
</feature>
<feature type="binding site" evidence="8">
    <location>
        <begin position="11"/>
        <end position="13"/>
    </location>
    <ligand>
        <name>GTP</name>
        <dbReference type="ChEBI" id="CHEBI:37565"/>
    </ligand>
</feature>
<evidence type="ECO:0000313" key="10">
    <source>
        <dbReference type="EMBL" id="NCU52837.1"/>
    </source>
</evidence>
<dbReference type="Gene3D" id="3.90.550.10">
    <property type="entry name" value="Spore Coat Polysaccharide Biosynthesis Protein SpsA, Chain A"/>
    <property type="match status" value="1"/>
</dbReference>
<protein>
    <recommendedName>
        <fullName evidence="8">Molybdenum cofactor guanylyltransferase</fullName>
        <shortName evidence="8">MoCo guanylyltransferase</shortName>
        <ecNumber evidence="8">2.7.7.77</ecNumber>
    </recommendedName>
    <alternativeName>
        <fullName evidence="8">GTP:molybdopterin guanylyltransferase</fullName>
    </alternativeName>
    <alternativeName>
        <fullName evidence="8">Mo-MPT guanylyltransferase</fullName>
    </alternativeName>
    <alternativeName>
        <fullName evidence="8">Molybdopterin guanylyltransferase</fullName>
    </alternativeName>
    <alternativeName>
        <fullName evidence="8">Molybdopterin-guanine dinucleotide synthase</fullName>
        <shortName evidence="8">MGD synthase</shortName>
    </alternativeName>
</protein>
<comment type="subunit">
    <text evidence="8">Monomer.</text>
</comment>
<dbReference type="AlphaFoldDB" id="A0A966HQU3"/>
<accession>A0A966HQU3</accession>
<organism evidence="10 11">
    <name type="scientific">Candidatus Fonsibacter lacus</name>
    <dbReference type="NCBI Taxonomy" id="2576439"/>
    <lineage>
        <taxon>Bacteria</taxon>
        <taxon>Pseudomonadati</taxon>
        <taxon>Pseudomonadota</taxon>
        <taxon>Alphaproteobacteria</taxon>
        <taxon>Candidatus Pelagibacterales</taxon>
        <taxon>Candidatus Pelagibacterales incertae sedis</taxon>
        <taxon>Candidatus Fonsibacter</taxon>
    </lineage>
</organism>
<comment type="function">
    <text evidence="8">Transfers a GMP moiety from GTP to Mo-molybdopterin (Mo-MPT) cofactor (Moco or molybdenum cofactor) to form Mo-molybdopterin guanine dinucleotide (Mo-MGD) cofactor.</text>
</comment>
<comment type="caution">
    <text evidence="10">The sequence shown here is derived from an EMBL/GenBank/DDBJ whole genome shotgun (WGS) entry which is preliminary data.</text>
</comment>
<dbReference type="EMBL" id="RGOB01000009">
    <property type="protein sequence ID" value="NCU52837.1"/>
    <property type="molecule type" value="Genomic_DNA"/>
</dbReference>
<feature type="binding site" evidence="8">
    <location>
        <position position="103"/>
    </location>
    <ligand>
        <name>Mg(2+)</name>
        <dbReference type="ChEBI" id="CHEBI:18420"/>
    </ligand>
</feature>
<evidence type="ECO:0000256" key="2">
    <source>
        <dbReference type="ARBA" id="ARBA00022679"/>
    </source>
</evidence>
<sequence length="204" mass="23776">MDYNSILGVVLAGGQSKRFGQDKSQVQLGGKILIDYILLEILDQFNEILIISNNDIKFLNSKKITKIEDYKKDLGPLGGVLTAMRWIKKNNRDYKWISTFPSDTPFFKKKYLSNFIKNIDDKKSKLFFIKSNDKRHNIFGLWSTELLDRLEDDVTNKGERKVEIWANKVGVKTINMEFKNNDPFFNINTKEDLEKAKELIKNND</sequence>
<keyword evidence="5 8" id="KW-0460">Magnesium</keyword>
<dbReference type="GO" id="GO:0006777">
    <property type="term" value="P:Mo-molybdopterin cofactor biosynthetic process"/>
    <property type="evidence" value="ECO:0007669"/>
    <property type="project" value="UniProtKB-KW"/>
</dbReference>
<comment type="domain">
    <text evidence="8">The N-terminal domain determines nucleotide recognition and specific binding, while the C-terminal domain determines the specific binding to the target protein.</text>
</comment>
<dbReference type="InterPro" id="IPR013482">
    <property type="entry name" value="Molybde_CF_guanTrfase"/>
</dbReference>
<evidence type="ECO:0000256" key="4">
    <source>
        <dbReference type="ARBA" id="ARBA00022741"/>
    </source>
</evidence>
<dbReference type="Proteomes" id="UP000747791">
    <property type="component" value="Unassembled WGS sequence"/>
</dbReference>
<keyword evidence="4 8" id="KW-0547">Nucleotide-binding</keyword>
<dbReference type="GO" id="GO:0061603">
    <property type="term" value="F:molybdenum cofactor guanylyltransferase activity"/>
    <property type="evidence" value="ECO:0007669"/>
    <property type="project" value="UniProtKB-EC"/>
</dbReference>
<feature type="domain" description="MobA-like NTP transferase" evidence="9">
    <location>
        <begin position="8"/>
        <end position="162"/>
    </location>
</feature>
<keyword evidence="2 8" id="KW-0808">Transferase</keyword>
<comment type="caution">
    <text evidence="8">Lacks conserved residue(s) required for the propagation of feature annotation.</text>
</comment>
<evidence type="ECO:0000256" key="6">
    <source>
        <dbReference type="ARBA" id="ARBA00023134"/>
    </source>
</evidence>
<comment type="subcellular location">
    <subcellularLocation>
        <location evidence="8">Cytoplasm</location>
    </subcellularLocation>
</comment>
<name>A0A966HQU3_9PROT</name>
<comment type="cofactor">
    <cofactor evidence="8">
        <name>Mg(2+)</name>
        <dbReference type="ChEBI" id="CHEBI:18420"/>
    </cofactor>
</comment>
<dbReference type="CDD" id="cd02503">
    <property type="entry name" value="MobA"/>
    <property type="match status" value="1"/>
</dbReference>
<evidence type="ECO:0000256" key="7">
    <source>
        <dbReference type="ARBA" id="ARBA00023150"/>
    </source>
</evidence>
<comment type="catalytic activity">
    <reaction evidence="8">
        <text>Mo-molybdopterin + GTP + H(+) = Mo-molybdopterin guanine dinucleotide + diphosphate</text>
        <dbReference type="Rhea" id="RHEA:34243"/>
        <dbReference type="ChEBI" id="CHEBI:15378"/>
        <dbReference type="ChEBI" id="CHEBI:33019"/>
        <dbReference type="ChEBI" id="CHEBI:37565"/>
        <dbReference type="ChEBI" id="CHEBI:71302"/>
        <dbReference type="ChEBI" id="CHEBI:71310"/>
        <dbReference type="EC" id="2.7.7.77"/>
    </reaction>
</comment>
<feature type="binding site" evidence="8">
    <location>
        <position position="103"/>
    </location>
    <ligand>
        <name>GTP</name>
        <dbReference type="ChEBI" id="CHEBI:37565"/>
    </ligand>
</feature>
<dbReference type="PANTHER" id="PTHR19136">
    <property type="entry name" value="MOLYBDENUM COFACTOR GUANYLYLTRANSFERASE"/>
    <property type="match status" value="1"/>
</dbReference>
<evidence type="ECO:0000256" key="1">
    <source>
        <dbReference type="ARBA" id="ARBA00022490"/>
    </source>
</evidence>
<keyword evidence="6 8" id="KW-0342">GTP-binding</keyword>
<dbReference type="EC" id="2.7.7.77" evidence="8"/>
<evidence type="ECO:0000259" key="9">
    <source>
        <dbReference type="Pfam" id="PF12804"/>
    </source>
</evidence>
<keyword evidence="3 8" id="KW-0479">Metal-binding</keyword>
<dbReference type="Pfam" id="PF12804">
    <property type="entry name" value="NTP_transf_3"/>
    <property type="match status" value="1"/>
</dbReference>
<dbReference type="PANTHER" id="PTHR19136:SF81">
    <property type="entry name" value="MOLYBDENUM COFACTOR GUANYLYLTRANSFERASE"/>
    <property type="match status" value="1"/>
</dbReference>
<dbReference type="InterPro" id="IPR025877">
    <property type="entry name" value="MobA-like_NTP_Trfase"/>
</dbReference>
<evidence type="ECO:0000256" key="8">
    <source>
        <dbReference type="HAMAP-Rule" id="MF_00316"/>
    </source>
</evidence>
<feature type="binding site" evidence="8">
    <location>
        <position position="23"/>
    </location>
    <ligand>
        <name>GTP</name>
        <dbReference type="ChEBI" id="CHEBI:37565"/>
    </ligand>
</feature>
<dbReference type="SUPFAM" id="SSF53448">
    <property type="entry name" value="Nucleotide-diphospho-sugar transferases"/>
    <property type="match status" value="1"/>
</dbReference>
<reference evidence="10" key="1">
    <citation type="submission" date="2018-10" db="EMBL/GenBank/DDBJ databases">
        <title>Iterative Subtractive Binning of Freshwater Chronoseries Metagenomes Recovers Nearly Complete Genomes from over Four Hundred Novel Species.</title>
        <authorList>
            <person name="Rodriguez-R L.M."/>
            <person name="Tsementzi D."/>
            <person name="Luo C."/>
            <person name="Konstantinidis K.T."/>
        </authorList>
    </citation>
    <scope>NUCLEOTIDE SEQUENCE</scope>
    <source>
        <strain evidence="10">WB8_2A_004</strain>
    </source>
</reference>
<keyword evidence="10" id="KW-0548">Nucleotidyltransferase</keyword>
<keyword evidence="1 8" id="KW-0963">Cytoplasm</keyword>
<keyword evidence="7 8" id="KW-0501">Molybdenum cofactor biosynthesis</keyword>
<dbReference type="GO" id="GO:0005525">
    <property type="term" value="F:GTP binding"/>
    <property type="evidence" value="ECO:0007669"/>
    <property type="project" value="UniProtKB-UniRule"/>
</dbReference>
<gene>
    <name evidence="8" type="primary">mobA</name>
    <name evidence="10" type="ORF">EBX74_00785</name>
</gene>
<comment type="similarity">
    <text evidence="8">Belongs to the MobA family.</text>
</comment>